<dbReference type="SUPFAM" id="SSF51206">
    <property type="entry name" value="cAMP-binding domain-like"/>
    <property type="match status" value="1"/>
</dbReference>
<dbReference type="Proteomes" id="UP000798808">
    <property type="component" value="Unassembled WGS sequence"/>
</dbReference>
<name>A0ABW9RUN8_9BACT</name>
<reference evidence="2 3" key="1">
    <citation type="submission" date="2019-02" db="EMBL/GenBank/DDBJ databases">
        <authorList>
            <person name="Goldberg S.R."/>
            <person name="Haltli B.A."/>
            <person name="Correa H."/>
            <person name="Russell K.G."/>
        </authorList>
    </citation>
    <scope>NUCLEOTIDE SEQUENCE [LARGE SCALE GENOMIC DNA]</scope>
    <source>
        <strain evidence="2 3">JCM 16186</strain>
    </source>
</reference>
<organism evidence="2 3">
    <name type="scientific">Fulvivirga kasyanovii</name>
    <dbReference type="NCBI Taxonomy" id="396812"/>
    <lineage>
        <taxon>Bacteria</taxon>
        <taxon>Pseudomonadati</taxon>
        <taxon>Bacteroidota</taxon>
        <taxon>Cytophagia</taxon>
        <taxon>Cytophagales</taxon>
        <taxon>Fulvivirgaceae</taxon>
        <taxon>Fulvivirga</taxon>
    </lineage>
</organism>
<dbReference type="InterPro" id="IPR018490">
    <property type="entry name" value="cNMP-bd_dom_sf"/>
</dbReference>
<gene>
    <name evidence="2" type="ORF">E1163_23480</name>
</gene>
<dbReference type="CDD" id="cd00038">
    <property type="entry name" value="CAP_ED"/>
    <property type="match status" value="1"/>
</dbReference>
<evidence type="ECO:0000259" key="1">
    <source>
        <dbReference type="PROSITE" id="PS50042"/>
    </source>
</evidence>
<dbReference type="InterPro" id="IPR000595">
    <property type="entry name" value="cNMP-bd_dom"/>
</dbReference>
<sequence>MINYLNSFNLLSDNELGQISPHLTVRVLKKGEYFIKEGRICSEIAFVKSGILRSFYTKDNGEEITYCITFENNLSTAYSSYITGQKSPESIQALTRTDLLILKKEDIERMSENSLNWMKLLRHLAEQQYVEMERRIFSYQKEKANERYIELLNEHPDYIRHIPLQYLASYLGITPRHLSRIRKELSL</sequence>
<accession>A0ABW9RUN8</accession>
<dbReference type="Pfam" id="PF00027">
    <property type="entry name" value="cNMP_binding"/>
    <property type="match status" value="1"/>
</dbReference>
<dbReference type="Gene3D" id="2.60.120.10">
    <property type="entry name" value="Jelly Rolls"/>
    <property type="match status" value="1"/>
</dbReference>
<proteinExistence type="predicted"/>
<dbReference type="PROSITE" id="PS50042">
    <property type="entry name" value="CNMP_BINDING_3"/>
    <property type="match status" value="1"/>
</dbReference>
<keyword evidence="3" id="KW-1185">Reference proteome</keyword>
<dbReference type="InterPro" id="IPR014710">
    <property type="entry name" value="RmlC-like_jellyroll"/>
</dbReference>
<dbReference type="RefSeq" id="WP_155174966.1">
    <property type="nucleotide sequence ID" value="NZ_BAAAFL010000015.1"/>
</dbReference>
<feature type="domain" description="Cyclic nucleotide-binding" evidence="1">
    <location>
        <begin position="7"/>
        <end position="110"/>
    </location>
</feature>
<protein>
    <submittedName>
        <fullName evidence="2">Crp/Fnr family transcriptional regulator</fullName>
    </submittedName>
</protein>
<dbReference type="EMBL" id="SMLW01000648">
    <property type="protein sequence ID" value="MTI27939.1"/>
    <property type="molecule type" value="Genomic_DNA"/>
</dbReference>
<evidence type="ECO:0000313" key="3">
    <source>
        <dbReference type="Proteomes" id="UP000798808"/>
    </source>
</evidence>
<evidence type="ECO:0000313" key="2">
    <source>
        <dbReference type="EMBL" id="MTI27939.1"/>
    </source>
</evidence>
<comment type="caution">
    <text evidence="2">The sequence shown here is derived from an EMBL/GenBank/DDBJ whole genome shotgun (WGS) entry which is preliminary data.</text>
</comment>